<dbReference type="AlphaFoldDB" id="H8I9B7"/>
<dbReference type="Pfam" id="PF03091">
    <property type="entry name" value="CutA1"/>
    <property type="match status" value="1"/>
</dbReference>
<dbReference type="SUPFAM" id="SSF54913">
    <property type="entry name" value="GlnB-like"/>
    <property type="match status" value="1"/>
</dbReference>
<dbReference type="RefSeq" id="WP_014405374.1">
    <property type="nucleotide sequence ID" value="NC_017034.1"/>
</dbReference>
<gene>
    <name evidence="2" type="primary">cutA</name>
    <name evidence="2" type="ordered locus">Mtc_0773</name>
</gene>
<protein>
    <submittedName>
        <fullName evidence="2">CutA1 divalent ion tolerance protein</fullName>
    </submittedName>
</protein>
<dbReference type="GO" id="GO:0010038">
    <property type="term" value="P:response to metal ion"/>
    <property type="evidence" value="ECO:0007669"/>
    <property type="project" value="InterPro"/>
</dbReference>
<dbReference type="eggNOG" id="arCOG04231">
    <property type="taxonomic scope" value="Archaea"/>
</dbReference>
<dbReference type="GO" id="GO:0005507">
    <property type="term" value="F:copper ion binding"/>
    <property type="evidence" value="ECO:0007669"/>
    <property type="project" value="TreeGrafter"/>
</dbReference>
<keyword evidence="3" id="KW-1185">Reference proteome</keyword>
<evidence type="ECO:0000313" key="3">
    <source>
        <dbReference type="Proteomes" id="UP000005233"/>
    </source>
</evidence>
<dbReference type="InterPro" id="IPR011322">
    <property type="entry name" value="N-reg_PII-like_a/b"/>
</dbReference>
<dbReference type="HOGENOM" id="CLU_098807_3_1_2"/>
<dbReference type="EMBL" id="CP003243">
    <property type="protein sequence ID" value="AFC99535.1"/>
    <property type="molecule type" value="Genomic_DNA"/>
</dbReference>
<reference evidence="2 3" key="1">
    <citation type="journal article" date="2012" name="J. Bacteriol.">
        <title>Complete genome sequence of a thermophilic methanogen, Methanocella conradii HZ254, isolated from Chinese rice field soil.</title>
        <authorList>
            <person name="Lu Z."/>
            <person name="Lu Y."/>
        </authorList>
    </citation>
    <scope>NUCLEOTIDE SEQUENCE [LARGE SCALE GENOMIC DNA]</scope>
    <source>
        <strain evidence="3">DSM 24694 / JCM 17849 / CGMCC 1.5162 / HZ254</strain>
    </source>
</reference>
<comment type="similarity">
    <text evidence="1">Belongs to the CutA family.</text>
</comment>
<evidence type="ECO:0000313" key="2">
    <source>
        <dbReference type="EMBL" id="AFC99535.1"/>
    </source>
</evidence>
<name>H8I9B7_METCZ</name>
<dbReference type="InterPro" id="IPR015867">
    <property type="entry name" value="N-reg_PII/ATP_PRibTrfase_C"/>
</dbReference>
<accession>H8I9B7</accession>
<dbReference type="InterPro" id="IPR004323">
    <property type="entry name" value="Ion_tolerance_CutA"/>
</dbReference>
<dbReference type="OrthoDB" id="8015at2157"/>
<dbReference type="Gene3D" id="3.30.70.120">
    <property type="match status" value="1"/>
</dbReference>
<dbReference type="KEGG" id="mez:Mtc_0773"/>
<dbReference type="PANTHER" id="PTHR23419:SF8">
    <property type="entry name" value="FI09726P"/>
    <property type="match status" value="1"/>
</dbReference>
<dbReference type="Proteomes" id="UP000005233">
    <property type="component" value="Chromosome"/>
</dbReference>
<organism evidence="2 3">
    <name type="scientific">Methanocella conradii (strain DSM 24694 / JCM 17849 / CGMCC 1.5162 / HZ254)</name>
    <dbReference type="NCBI Taxonomy" id="1041930"/>
    <lineage>
        <taxon>Archaea</taxon>
        <taxon>Methanobacteriati</taxon>
        <taxon>Methanobacteriota</taxon>
        <taxon>Stenosarchaea group</taxon>
        <taxon>Methanomicrobia</taxon>
        <taxon>Methanocellales</taxon>
        <taxon>Methanocellaceae</taxon>
        <taxon>Methanocella</taxon>
    </lineage>
</organism>
<proteinExistence type="inferred from homology"/>
<dbReference type="STRING" id="1041930.Mtc_0773"/>
<dbReference type="PANTHER" id="PTHR23419">
    <property type="entry name" value="DIVALENT CATION TOLERANCE CUTA-RELATED"/>
    <property type="match status" value="1"/>
</dbReference>
<evidence type="ECO:0000256" key="1">
    <source>
        <dbReference type="ARBA" id="ARBA00010169"/>
    </source>
</evidence>
<dbReference type="GeneID" id="11970667"/>
<sequence length="110" mass="12770">MFSVVYIICRDMEEAGRIARALVEERLVACANCDVVRSVYRWGGRIEEDSEVSIVCKTTTDRVPEVVKRVKEMHSYELPCITWWSLDGGYQPYLDWVREETLPGHETKGR</sequence>